<organism evidence="8 9">
    <name type="scientific">Neptunomonas phycophila</name>
    <dbReference type="NCBI Taxonomy" id="1572645"/>
    <lineage>
        <taxon>Bacteria</taxon>
        <taxon>Pseudomonadati</taxon>
        <taxon>Pseudomonadota</taxon>
        <taxon>Gammaproteobacteria</taxon>
        <taxon>Oceanospirillales</taxon>
        <taxon>Oceanospirillaceae</taxon>
        <taxon>Neptunomonas</taxon>
    </lineage>
</organism>
<feature type="transmembrane region" description="Helical" evidence="6">
    <location>
        <begin position="127"/>
        <end position="144"/>
    </location>
</feature>
<name>A0ABT9ER23_9GAMM</name>
<evidence type="ECO:0000256" key="5">
    <source>
        <dbReference type="ARBA" id="ARBA00023136"/>
    </source>
</evidence>
<dbReference type="Pfam" id="PF00892">
    <property type="entry name" value="EamA"/>
    <property type="match status" value="2"/>
</dbReference>
<evidence type="ECO:0000256" key="2">
    <source>
        <dbReference type="ARBA" id="ARBA00007362"/>
    </source>
</evidence>
<keyword evidence="4 6" id="KW-1133">Transmembrane helix</keyword>
<keyword evidence="5 6" id="KW-0472">Membrane</keyword>
<feature type="transmembrane region" description="Helical" evidence="6">
    <location>
        <begin position="192"/>
        <end position="215"/>
    </location>
</feature>
<comment type="subcellular location">
    <subcellularLocation>
        <location evidence="1">Membrane</location>
        <topology evidence="1">Multi-pass membrane protein</topology>
    </subcellularLocation>
</comment>
<feature type="transmembrane region" description="Helical" evidence="6">
    <location>
        <begin position="94"/>
        <end position="115"/>
    </location>
</feature>
<feature type="domain" description="EamA" evidence="7">
    <location>
        <begin position="158"/>
        <end position="294"/>
    </location>
</feature>
<dbReference type="SUPFAM" id="SSF103481">
    <property type="entry name" value="Multidrug resistance efflux transporter EmrE"/>
    <property type="match status" value="2"/>
</dbReference>
<reference evidence="8" key="1">
    <citation type="submission" date="2023-07" db="EMBL/GenBank/DDBJ databases">
        <title>Genome content predicts the carbon catabolic preferences of heterotrophic bacteria.</title>
        <authorList>
            <person name="Gralka M."/>
        </authorList>
    </citation>
    <scope>NUCLEOTIDE SEQUENCE</scope>
    <source>
        <strain evidence="8">5G01</strain>
    </source>
</reference>
<dbReference type="RefSeq" id="WP_277252149.1">
    <property type="nucleotide sequence ID" value="NZ_CAXHZV010000002.1"/>
</dbReference>
<feature type="domain" description="EamA" evidence="7">
    <location>
        <begin position="14"/>
        <end position="143"/>
    </location>
</feature>
<dbReference type="PANTHER" id="PTHR32322:SF2">
    <property type="entry name" value="EAMA DOMAIN-CONTAINING PROTEIN"/>
    <property type="match status" value="1"/>
</dbReference>
<accession>A0ABT9ER23</accession>
<dbReference type="EMBL" id="JAUYVO010000002">
    <property type="protein sequence ID" value="MDP2521513.1"/>
    <property type="molecule type" value="Genomic_DNA"/>
</dbReference>
<feature type="transmembrane region" description="Helical" evidence="6">
    <location>
        <begin position="156"/>
        <end position="180"/>
    </location>
</feature>
<sequence>MDNRKALDGQAYGLMTLFCLLLGLQQIALKFVAADISPILQIAIRSGIAAVLVGLVIYYRRIPLVFAQGSWKPGILVGVLFSLEYVFLGEALRYTSAAHAVVFLYTSPIFTVLVLHFMMPSERLAPLQWGGVLLAFIGIVIAFLETDTRLYDDPKAVLWGDFLAILAGASWGLTTIVIRVSSLSRISSMQTLMYQLVIGCLVLSGSAVALDQLYFNPSVAALLSIGFQSIMVSFLALMIWFWLINQYLASRIGVLSFMTPVIGVIMGAWLLGETLTTSFIVGSICVLLGVVLVSAYGMIMSAYDKRKSKLSIQS</sequence>
<comment type="caution">
    <text evidence="8">The sequence shown here is derived from an EMBL/GenBank/DDBJ whole genome shotgun (WGS) entry which is preliminary data.</text>
</comment>
<keyword evidence="3 6" id="KW-0812">Transmembrane</keyword>
<evidence type="ECO:0000313" key="9">
    <source>
        <dbReference type="Proteomes" id="UP001177341"/>
    </source>
</evidence>
<dbReference type="InterPro" id="IPR000620">
    <property type="entry name" value="EamA_dom"/>
</dbReference>
<feature type="transmembrane region" description="Helical" evidence="6">
    <location>
        <begin position="278"/>
        <end position="299"/>
    </location>
</feature>
<evidence type="ECO:0000256" key="3">
    <source>
        <dbReference type="ARBA" id="ARBA00022692"/>
    </source>
</evidence>
<evidence type="ECO:0000256" key="4">
    <source>
        <dbReference type="ARBA" id="ARBA00022989"/>
    </source>
</evidence>
<evidence type="ECO:0000256" key="1">
    <source>
        <dbReference type="ARBA" id="ARBA00004141"/>
    </source>
</evidence>
<evidence type="ECO:0000256" key="6">
    <source>
        <dbReference type="SAM" id="Phobius"/>
    </source>
</evidence>
<dbReference type="PANTHER" id="PTHR32322">
    <property type="entry name" value="INNER MEMBRANE TRANSPORTER"/>
    <property type="match status" value="1"/>
</dbReference>
<feature type="transmembrane region" description="Helical" evidence="6">
    <location>
        <begin position="221"/>
        <end position="243"/>
    </location>
</feature>
<protein>
    <submittedName>
        <fullName evidence="8">DMT family transporter</fullName>
    </submittedName>
</protein>
<evidence type="ECO:0000313" key="8">
    <source>
        <dbReference type="EMBL" id="MDP2521513.1"/>
    </source>
</evidence>
<dbReference type="InterPro" id="IPR050638">
    <property type="entry name" value="AA-Vitamin_Transporters"/>
</dbReference>
<feature type="transmembrane region" description="Helical" evidence="6">
    <location>
        <begin position="12"/>
        <end position="33"/>
    </location>
</feature>
<keyword evidence="9" id="KW-1185">Reference proteome</keyword>
<dbReference type="Proteomes" id="UP001177341">
    <property type="component" value="Unassembled WGS sequence"/>
</dbReference>
<feature type="transmembrane region" description="Helical" evidence="6">
    <location>
        <begin position="252"/>
        <end position="272"/>
    </location>
</feature>
<dbReference type="InterPro" id="IPR037185">
    <property type="entry name" value="EmrE-like"/>
</dbReference>
<gene>
    <name evidence="8" type="ORF">Q8W30_02915</name>
</gene>
<proteinExistence type="inferred from homology"/>
<evidence type="ECO:0000259" key="7">
    <source>
        <dbReference type="Pfam" id="PF00892"/>
    </source>
</evidence>
<feature type="transmembrane region" description="Helical" evidence="6">
    <location>
        <begin position="39"/>
        <end position="59"/>
    </location>
</feature>
<comment type="similarity">
    <text evidence="2">Belongs to the EamA transporter family.</text>
</comment>